<feature type="domain" description="Septum site-determining protein MinC N-terminal" evidence="8">
    <location>
        <begin position="8"/>
        <end position="85"/>
    </location>
</feature>
<evidence type="ECO:0000256" key="2">
    <source>
        <dbReference type="ARBA" id="ARBA00022618"/>
    </source>
</evidence>
<evidence type="ECO:0000313" key="9">
    <source>
        <dbReference type="EMBL" id="MBP1930410.1"/>
    </source>
</evidence>
<accession>A0ABS4GJH6</accession>
<comment type="similarity">
    <text evidence="1 6">Belongs to the MinC family.</text>
</comment>
<dbReference type="Pfam" id="PF22642">
    <property type="entry name" value="MinC_N_1"/>
    <property type="match status" value="1"/>
</dbReference>
<feature type="domain" description="Septum formation inhibitor MinC C-terminal" evidence="7">
    <location>
        <begin position="108"/>
        <end position="205"/>
    </location>
</feature>
<comment type="subunit">
    <text evidence="5 6">Interacts with MinD and FtsZ.</text>
</comment>
<evidence type="ECO:0000256" key="3">
    <source>
        <dbReference type="ARBA" id="ARBA00023210"/>
    </source>
</evidence>
<keyword evidence="4 6" id="KW-0131">Cell cycle</keyword>
<evidence type="ECO:0000256" key="5">
    <source>
        <dbReference type="ARBA" id="ARBA00046874"/>
    </source>
</evidence>
<comment type="function">
    <text evidence="6">Cell division inhibitor that blocks the formation of polar Z ring septums. Rapidly oscillates between the poles of the cell to destabilize FtsZ filaments that have formed before they mature into polar Z rings. Prevents FtsZ polymerization.</text>
</comment>
<dbReference type="InterPro" id="IPR036145">
    <property type="entry name" value="MinC_C_sf"/>
</dbReference>
<dbReference type="InterPro" id="IPR016098">
    <property type="entry name" value="CAP/MinC_C"/>
</dbReference>
<dbReference type="PANTHER" id="PTHR34108:SF1">
    <property type="entry name" value="SEPTUM SITE-DETERMINING PROTEIN MINC"/>
    <property type="match status" value="1"/>
</dbReference>
<protein>
    <recommendedName>
        <fullName evidence="6">Probable septum site-determining protein MinC</fullName>
    </recommendedName>
</protein>
<gene>
    <name evidence="6" type="primary">minC</name>
    <name evidence="9" type="ORF">J2Z37_000397</name>
</gene>
<dbReference type="InterPro" id="IPR013033">
    <property type="entry name" value="MinC"/>
</dbReference>
<dbReference type="Gene3D" id="2.160.20.70">
    <property type="match status" value="1"/>
</dbReference>
<dbReference type="Gene3D" id="3.30.160.540">
    <property type="match status" value="1"/>
</dbReference>
<proteinExistence type="inferred from homology"/>
<organism evidence="9 10">
    <name type="scientific">Ammoniphilus resinae</name>
    <dbReference type="NCBI Taxonomy" id="861532"/>
    <lineage>
        <taxon>Bacteria</taxon>
        <taxon>Bacillati</taxon>
        <taxon>Bacillota</taxon>
        <taxon>Bacilli</taxon>
        <taxon>Bacillales</taxon>
        <taxon>Paenibacillaceae</taxon>
        <taxon>Aneurinibacillus group</taxon>
        <taxon>Ammoniphilus</taxon>
    </lineage>
</organism>
<dbReference type="Pfam" id="PF03775">
    <property type="entry name" value="MinC_C"/>
    <property type="match status" value="1"/>
</dbReference>
<dbReference type="InterPro" id="IPR005526">
    <property type="entry name" value="Septum_form_inhib_MinC_C"/>
</dbReference>
<dbReference type="HAMAP" id="MF_00267">
    <property type="entry name" value="MinC"/>
    <property type="match status" value="1"/>
</dbReference>
<reference evidence="9 10" key="1">
    <citation type="submission" date="2021-03" db="EMBL/GenBank/DDBJ databases">
        <title>Genomic Encyclopedia of Type Strains, Phase IV (KMG-IV): sequencing the most valuable type-strain genomes for metagenomic binning, comparative biology and taxonomic classification.</title>
        <authorList>
            <person name="Goeker M."/>
        </authorList>
    </citation>
    <scope>NUCLEOTIDE SEQUENCE [LARGE SCALE GENOMIC DNA]</scope>
    <source>
        <strain evidence="9 10">DSM 24738</strain>
    </source>
</reference>
<dbReference type="EMBL" id="JAGGKT010000001">
    <property type="protein sequence ID" value="MBP1930410.1"/>
    <property type="molecule type" value="Genomic_DNA"/>
</dbReference>
<dbReference type="NCBIfam" id="TIGR01222">
    <property type="entry name" value="minC"/>
    <property type="match status" value="1"/>
</dbReference>
<sequence>MTTTKNIVTIKGTKDGLVFIMDETCSLEDLFLQLKDKIEHSHQQILSGPLIPITIKLGHRYLTSEEEKELREIIKLKSNLVVKSIDSLVITKEQALLDKLMSTVRVETKTVRSGQELRHMGDLLLLGDVNPGGCIYSTGSIFVLGALRGLAHAGCEGNEEAIIAASLLRPTQLRIAHVISRPPDEWIDGSNDMEFAYLENGQMSIDKINQVHKLRANYWNKRDYT</sequence>
<evidence type="ECO:0000256" key="4">
    <source>
        <dbReference type="ARBA" id="ARBA00023306"/>
    </source>
</evidence>
<keyword evidence="10" id="KW-1185">Reference proteome</keyword>
<evidence type="ECO:0000259" key="8">
    <source>
        <dbReference type="Pfam" id="PF22642"/>
    </source>
</evidence>
<evidence type="ECO:0000256" key="6">
    <source>
        <dbReference type="HAMAP-Rule" id="MF_00267"/>
    </source>
</evidence>
<keyword evidence="2 6" id="KW-0132">Cell division</keyword>
<dbReference type="InterPro" id="IPR055219">
    <property type="entry name" value="MinC_N_1"/>
</dbReference>
<comment type="caution">
    <text evidence="9">The sequence shown here is derived from an EMBL/GenBank/DDBJ whole genome shotgun (WGS) entry which is preliminary data.</text>
</comment>
<keyword evidence="3 6" id="KW-0717">Septation</keyword>
<evidence type="ECO:0000259" key="7">
    <source>
        <dbReference type="Pfam" id="PF03775"/>
    </source>
</evidence>
<evidence type="ECO:0000313" key="10">
    <source>
        <dbReference type="Proteomes" id="UP001519343"/>
    </source>
</evidence>
<dbReference type="PANTHER" id="PTHR34108">
    <property type="entry name" value="SEPTUM SITE-DETERMINING PROTEIN MINC"/>
    <property type="match status" value="1"/>
</dbReference>
<dbReference type="RefSeq" id="WP_209808375.1">
    <property type="nucleotide sequence ID" value="NZ_JAGGKT010000001.1"/>
</dbReference>
<name>A0ABS4GJH6_9BACL</name>
<dbReference type="SUPFAM" id="SSF63848">
    <property type="entry name" value="Cell-division inhibitor MinC, C-terminal domain"/>
    <property type="match status" value="1"/>
</dbReference>
<evidence type="ECO:0000256" key="1">
    <source>
        <dbReference type="ARBA" id="ARBA00006291"/>
    </source>
</evidence>
<dbReference type="Proteomes" id="UP001519343">
    <property type="component" value="Unassembled WGS sequence"/>
</dbReference>